<dbReference type="InterPro" id="IPR005750">
    <property type="entry name" value="UDP_GlcNAc_COvinyl_MurA"/>
</dbReference>
<comment type="caution">
    <text evidence="14">The sequence shown here is derived from an EMBL/GenBank/DDBJ whole genome shotgun (WGS) entry which is preliminary data.</text>
</comment>
<feature type="modified residue" description="2-(S-cysteinyl)pyruvic acid O-phosphothioketal" evidence="12">
    <location>
        <position position="128"/>
    </location>
</feature>
<dbReference type="UniPathway" id="UPA00219"/>
<comment type="pathway">
    <text evidence="2 12">Cell wall biogenesis; peptidoglycan biosynthesis.</text>
</comment>
<dbReference type="NCBIfam" id="TIGR01072">
    <property type="entry name" value="murA"/>
    <property type="match status" value="1"/>
</dbReference>
<evidence type="ECO:0000256" key="12">
    <source>
        <dbReference type="HAMAP-Rule" id="MF_00111"/>
    </source>
</evidence>
<feature type="binding site" evidence="12">
    <location>
        <position position="316"/>
    </location>
    <ligand>
        <name>UDP-N-acetyl-alpha-D-glucosamine</name>
        <dbReference type="ChEBI" id="CHEBI:57705"/>
    </ligand>
</feature>
<evidence type="ECO:0000256" key="2">
    <source>
        <dbReference type="ARBA" id="ARBA00004752"/>
    </source>
</evidence>
<dbReference type="NCBIfam" id="NF006873">
    <property type="entry name" value="PRK09369.1"/>
    <property type="match status" value="1"/>
</dbReference>
<dbReference type="PANTHER" id="PTHR43783:SF1">
    <property type="entry name" value="UDP-N-ACETYLGLUCOSAMINE 1-CARBOXYVINYLTRANSFERASE"/>
    <property type="match status" value="1"/>
</dbReference>
<evidence type="ECO:0000256" key="8">
    <source>
        <dbReference type="ARBA" id="ARBA00023306"/>
    </source>
</evidence>
<dbReference type="AlphaFoldDB" id="A0A2S9Y889"/>
<reference evidence="14 15" key="1">
    <citation type="submission" date="2018-03" db="EMBL/GenBank/DDBJ databases">
        <title>Draft Genome Sequences of the Obligatory Marine Myxobacteria Enhygromyxa salina SWB005.</title>
        <authorList>
            <person name="Poehlein A."/>
            <person name="Moghaddam J.A."/>
            <person name="Harms H."/>
            <person name="Alanjari M."/>
            <person name="Koenig G.M."/>
            <person name="Daniel R."/>
            <person name="Schaeberle T.F."/>
        </authorList>
    </citation>
    <scope>NUCLEOTIDE SEQUENCE [LARGE SCALE GENOMIC DNA]</scope>
    <source>
        <strain evidence="14 15">SWB005</strain>
    </source>
</reference>
<dbReference type="GO" id="GO:0008760">
    <property type="term" value="F:UDP-N-acetylglucosamine 1-carboxyvinyltransferase activity"/>
    <property type="evidence" value="ECO:0007669"/>
    <property type="project" value="UniProtKB-UniRule"/>
</dbReference>
<dbReference type="GO" id="GO:0071555">
    <property type="term" value="P:cell wall organization"/>
    <property type="evidence" value="ECO:0007669"/>
    <property type="project" value="UniProtKB-KW"/>
</dbReference>
<evidence type="ECO:0000259" key="13">
    <source>
        <dbReference type="Pfam" id="PF00275"/>
    </source>
</evidence>
<dbReference type="InterPro" id="IPR001986">
    <property type="entry name" value="Enolpyruvate_Tfrase_dom"/>
</dbReference>
<dbReference type="HAMAP" id="MF_00111">
    <property type="entry name" value="MurA"/>
    <property type="match status" value="1"/>
</dbReference>
<dbReference type="EC" id="2.5.1.7" evidence="12"/>
<evidence type="ECO:0000256" key="9">
    <source>
        <dbReference type="ARBA" id="ARBA00023316"/>
    </source>
</evidence>
<feature type="domain" description="Enolpyruvate transferase" evidence="13">
    <location>
        <begin position="15"/>
        <end position="417"/>
    </location>
</feature>
<dbReference type="SUPFAM" id="SSF55205">
    <property type="entry name" value="EPT/RTPC-like"/>
    <property type="match status" value="1"/>
</dbReference>
<evidence type="ECO:0000313" key="14">
    <source>
        <dbReference type="EMBL" id="PRQ01315.1"/>
    </source>
</evidence>
<keyword evidence="5 12" id="KW-0808">Transferase</keyword>
<evidence type="ECO:0000256" key="6">
    <source>
        <dbReference type="ARBA" id="ARBA00022960"/>
    </source>
</evidence>
<evidence type="ECO:0000256" key="1">
    <source>
        <dbReference type="ARBA" id="ARBA00004496"/>
    </source>
</evidence>
<feature type="binding site" evidence="12">
    <location>
        <position position="338"/>
    </location>
    <ligand>
        <name>UDP-N-acetyl-alpha-D-glucosamine</name>
        <dbReference type="ChEBI" id="CHEBI:57705"/>
    </ligand>
</feature>
<dbReference type="GO" id="GO:0005737">
    <property type="term" value="C:cytoplasm"/>
    <property type="evidence" value="ECO:0007669"/>
    <property type="project" value="UniProtKB-SubCell"/>
</dbReference>
<evidence type="ECO:0000256" key="10">
    <source>
        <dbReference type="ARBA" id="ARBA00038367"/>
    </source>
</evidence>
<dbReference type="Proteomes" id="UP000237968">
    <property type="component" value="Unassembled WGS sequence"/>
</dbReference>
<proteinExistence type="inferred from homology"/>
<comment type="caution">
    <text evidence="12">Lacks conserved residue(s) required for the propagation of feature annotation.</text>
</comment>
<keyword evidence="8 12" id="KW-0131">Cell cycle</keyword>
<dbReference type="FunFam" id="3.65.10.10:FF:000001">
    <property type="entry name" value="UDP-N-acetylglucosamine 1-carboxyvinyltransferase"/>
    <property type="match status" value="1"/>
</dbReference>
<gene>
    <name evidence="14" type="primary">murAA</name>
    <name evidence="12" type="synonym">murA</name>
    <name evidence="14" type="ORF">ENSA5_26860</name>
</gene>
<comment type="catalytic activity">
    <reaction evidence="11 12">
        <text>phosphoenolpyruvate + UDP-N-acetyl-alpha-D-glucosamine = UDP-N-acetyl-3-O-(1-carboxyvinyl)-alpha-D-glucosamine + phosphate</text>
        <dbReference type="Rhea" id="RHEA:18681"/>
        <dbReference type="ChEBI" id="CHEBI:43474"/>
        <dbReference type="ChEBI" id="CHEBI:57705"/>
        <dbReference type="ChEBI" id="CHEBI:58702"/>
        <dbReference type="ChEBI" id="CHEBI:68483"/>
        <dbReference type="EC" id="2.5.1.7"/>
    </reaction>
</comment>
<dbReference type="InterPro" id="IPR013792">
    <property type="entry name" value="RNA3'P_cycl/enolpyr_Trfase_a/b"/>
</dbReference>
<keyword evidence="4 12" id="KW-0132">Cell division</keyword>
<keyword evidence="12" id="KW-0670">Pyruvate</keyword>
<feature type="active site" description="Proton donor" evidence="12">
    <location>
        <position position="128"/>
    </location>
</feature>
<evidence type="ECO:0000256" key="7">
    <source>
        <dbReference type="ARBA" id="ARBA00022984"/>
    </source>
</evidence>
<dbReference type="GO" id="GO:0051301">
    <property type="term" value="P:cell division"/>
    <property type="evidence" value="ECO:0007669"/>
    <property type="project" value="UniProtKB-KW"/>
</dbReference>
<dbReference type="CDD" id="cd01555">
    <property type="entry name" value="UdpNAET"/>
    <property type="match status" value="1"/>
</dbReference>
<evidence type="ECO:0000313" key="15">
    <source>
        <dbReference type="Proteomes" id="UP000237968"/>
    </source>
</evidence>
<comment type="subcellular location">
    <subcellularLocation>
        <location evidence="1 12">Cytoplasm</location>
    </subcellularLocation>
</comment>
<feature type="binding site" evidence="12">
    <location>
        <begin position="133"/>
        <end position="137"/>
    </location>
    <ligand>
        <name>UDP-N-acetyl-alpha-D-glucosamine</name>
        <dbReference type="ChEBI" id="CHEBI:57705"/>
    </ligand>
</feature>
<dbReference type="Pfam" id="PF00275">
    <property type="entry name" value="EPSP_synthase"/>
    <property type="match status" value="1"/>
</dbReference>
<sequence length="432" mass="45616">MDKLEIIGTPPGAPGTGLVGRLPIRGAKNAALPIQCAALLASTATRLRHVPKLTDVSTMNRLLRGLGCEVEVEQGSDGRTVEIDPSAVAEGALEASYELVKTMRASVTVMGPLLARYGRARVSLPGGCAIGARPIDQHLKGLQALGAEVTIEHGYVDLAAPRLHGGRFQFDRVTVGGTQNVMMAAALARGQTTLENVAREPEVEELALFLNKMGARISGAGTATIEIEGVDELSGIDHAILPDRIEAGTFAVAAAITRGDVLLEHAPVDHMHAVIDKLLEAGVECTVEPGGLRVVGPERLRPIDVITQPHPGFPTDMQAQIMVLAAMADGASVIRETIFENRFMHVPELNRLGADIVVDGNSAVVRGPTDFSGTTVMATDLRASASLVLAGLVGKGTTEIRRVYHIDRGYEAIEERLCPLGARMSRYHGGGA</sequence>
<organism evidence="14 15">
    <name type="scientific">Enhygromyxa salina</name>
    <dbReference type="NCBI Taxonomy" id="215803"/>
    <lineage>
        <taxon>Bacteria</taxon>
        <taxon>Pseudomonadati</taxon>
        <taxon>Myxococcota</taxon>
        <taxon>Polyangia</taxon>
        <taxon>Nannocystales</taxon>
        <taxon>Nannocystaceae</taxon>
        <taxon>Enhygromyxa</taxon>
    </lineage>
</organism>
<dbReference type="InterPro" id="IPR036968">
    <property type="entry name" value="Enolpyruvate_Tfrase_sf"/>
</dbReference>
<comment type="similarity">
    <text evidence="10 12">Belongs to the EPSP synthase family. MurA subfamily.</text>
</comment>
<evidence type="ECO:0000256" key="3">
    <source>
        <dbReference type="ARBA" id="ARBA00022490"/>
    </source>
</evidence>
<feature type="binding site" evidence="12">
    <location>
        <position position="104"/>
    </location>
    <ligand>
        <name>UDP-N-acetyl-alpha-D-glucosamine</name>
        <dbReference type="ChEBI" id="CHEBI:57705"/>
    </ligand>
</feature>
<protein>
    <recommendedName>
        <fullName evidence="12">UDP-N-acetylglucosamine 1-carboxyvinyltransferase</fullName>
        <ecNumber evidence="12">2.5.1.7</ecNumber>
    </recommendedName>
    <alternativeName>
        <fullName evidence="12">Enoylpyruvate transferase</fullName>
    </alternativeName>
    <alternativeName>
        <fullName evidence="12">UDP-N-acetylglucosamine enolpyruvyl transferase</fullName>
        <shortName evidence="12">EPT</shortName>
    </alternativeName>
</protein>
<dbReference type="EMBL" id="PVNK01000135">
    <property type="protein sequence ID" value="PRQ01315.1"/>
    <property type="molecule type" value="Genomic_DNA"/>
</dbReference>
<keyword evidence="3 12" id="KW-0963">Cytoplasm</keyword>
<evidence type="ECO:0000256" key="11">
    <source>
        <dbReference type="ARBA" id="ARBA00047527"/>
    </source>
</evidence>
<dbReference type="InterPro" id="IPR050068">
    <property type="entry name" value="MurA_subfamily"/>
</dbReference>
<keyword evidence="9 12" id="KW-0961">Cell wall biogenesis/degradation</keyword>
<dbReference type="Gene3D" id="3.65.10.10">
    <property type="entry name" value="Enolpyruvate transferase domain"/>
    <property type="match status" value="2"/>
</dbReference>
<dbReference type="RefSeq" id="WP_106392075.1">
    <property type="nucleotide sequence ID" value="NZ_PVNK01000135.1"/>
</dbReference>
<keyword evidence="15" id="KW-1185">Reference proteome</keyword>
<dbReference type="GO" id="GO:0008360">
    <property type="term" value="P:regulation of cell shape"/>
    <property type="evidence" value="ECO:0007669"/>
    <property type="project" value="UniProtKB-KW"/>
</dbReference>
<evidence type="ECO:0000256" key="5">
    <source>
        <dbReference type="ARBA" id="ARBA00022679"/>
    </source>
</evidence>
<comment type="function">
    <text evidence="12">Cell wall formation. Adds enolpyruvyl to UDP-N-acetylglucosamine.</text>
</comment>
<keyword evidence="6 12" id="KW-0133">Cell shape</keyword>
<evidence type="ECO:0000256" key="4">
    <source>
        <dbReference type="ARBA" id="ARBA00022618"/>
    </source>
</evidence>
<dbReference type="GO" id="GO:0009252">
    <property type="term" value="P:peptidoglycan biosynthetic process"/>
    <property type="evidence" value="ECO:0007669"/>
    <property type="project" value="UniProtKB-UniRule"/>
</dbReference>
<dbReference type="OrthoDB" id="9803760at2"/>
<accession>A0A2S9Y889</accession>
<dbReference type="GO" id="GO:0019277">
    <property type="term" value="P:UDP-N-acetylgalactosamine biosynthetic process"/>
    <property type="evidence" value="ECO:0007669"/>
    <property type="project" value="InterPro"/>
</dbReference>
<dbReference type="PANTHER" id="PTHR43783">
    <property type="entry name" value="UDP-N-ACETYLGLUCOSAMINE 1-CARBOXYVINYLTRANSFERASE"/>
    <property type="match status" value="1"/>
</dbReference>
<feature type="binding site" evidence="12">
    <location>
        <begin position="28"/>
        <end position="29"/>
    </location>
    <ligand>
        <name>phosphoenolpyruvate</name>
        <dbReference type="ChEBI" id="CHEBI:58702"/>
    </ligand>
</feature>
<keyword evidence="7 12" id="KW-0573">Peptidoglycan synthesis</keyword>
<name>A0A2S9Y889_9BACT</name>